<protein>
    <submittedName>
        <fullName evidence="5">GAF domain-containing protein</fullName>
    </submittedName>
</protein>
<dbReference type="InterPro" id="IPR011712">
    <property type="entry name" value="Sig_transdc_His_kin_sub3_dim/P"/>
</dbReference>
<evidence type="ECO:0000256" key="3">
    <source>
        <dbReference type="ARBA" id="ARBA00023012"/>
    </source>
</evidence>
<dbReference type="SUPFAM" id="SSF55874">
    <property type="entry name" value="ATPase domain of HSP90 chaperone/DNA topoisomerase II/histidine kinase"/>
    <property type="match status" value="1"/>
</dbReference>
<evidence type="ECO:0000256" key="2">
    <source>
        <dbReference type="ARBA" id="ARBA00022777"/>
    </source>
</evidence>
<keyword evidence="2" id="KW-0418">Kinase</keyword>
<dbReference type="SUPFAM" id="SSF55781">
    <property type="entry name" value="GAF domain-like"/>
    <property type="match status" value="1"/>
</dbReference>
<dbReference type="AlphaFoldDB" id="A0AA41Q0W1"/>
<keyword evidence="3" id="KW-0902">Two-component regulatory system</keyword>
<accession>A0AA41Q0W1</accession>
<gene>
    <name evidence="5" type="ORF">LZ495_17075</name>
</gene>
<evidence type="ECO:0000259" key="4">
    <source>
        <dbReference type="SMART" id="SM00065"/>
    </source>
</evidence>
<reference evidence="5" key="1">
    <citation type="submission" date="2022-01" db="EMBL/GenBank/DDBJ databases">
        <title>Genome-Based Taxonomic Classification of the Phylum Actinobacteria.</title>
        <authorList>
            <person name="Gao Y."/>
        </authorList>
    </citation>
    <scope>NUCLEOTIDE SEQUENCE</scope>
    <source>
        <strain evidence="5">KLBMP 8922</strain>
    </source>
</reference>
<evidence type="ECO:0000256" key="1">
    <source>
        <dbReference type="ARBA" id="ARBA00022679"/>
    </source>
</evidence>
<keyword evidence="6" id="KW-1185">Reference proteome</keyword>
<keyword evidence="1" id="KW-0808">Transferase</keyword>
<dbReference type="Pfam" id="PF07730">
    <property type="entry name" value="HisKA_3"/>
    <property type="match status" value="1"/>
</dbReference>
<dbReference type="EMBL" id="JAKFHA010000008">
    <property type="protein sequence ID" value="MCF2528920.1"/>
    <property type="molecule type" value="Genomic_DNA"/>
</dbReference>
<name>A0AA41Q0W1_9ACTN</name>
<sequence>MAIENARLYDQARRRERRLTAASDLTRSLLSGADPSDALRAVAGTVREMAGADLVTIAVPVAGTEDLVVETADGERAGRVRGLVLGGGATLAGKVYTSGETAVSEDLSADPRVRHPGIGDVYQGIGAAFMLSLGTVGHIRGVLQVMARSGRPAFAEETISMISMISGFAGHAALALEIAERRRDAELLTVFQDHDRIARDLHDVAIQRLLATGMSLQGITGMVDRRDAVDLIMQTVDELDETIRLIRSAIVSLKARERGKPGSLRAGILRLGDQAAEQLGFAPVLRLEGLLDNAADEIRITVTDNGTGIPATPEHVGGLADLAARAVEFDGRFEIAPPEDGPGTVLSWSAAYPRGLAEQGL</sequence>
<proteinExistence type="predicted"/>
<evidence type="ECO:0000313" key="6">
    <source>
        <dbReference type="Proteomes" id="UP001165378"/>
    </source>
</evidence>
<dbReference type="InterPro" id="IPR029016">
    <property type="entry name" value="GAF-like_dom_sf"/>
</dbReference>
<dbReference type="InterPro" id="IPR003018">
    <property type="entry name" value="GAF"/>
</dbReference>
<dbReference type="Pfam" id="PF01590">
    <property type="entry name" value="GAF"/>
    <property type="match status" value="1"/>
</dbReference>
<organism evidence="5 6">
    <name type="scientific">Yinghuangia soli</name>
    <dbReference type="NCBI Taxonomy" id="2908204"/>
    <lineage>
        <taxon>Bacteria</taxon>
        <taxon>Bacillati</taxon>
        <taxon>Actinomycetota</taxon>
        <taxon>Actinomycetes</taxon>
        <taxon>Kitasatosporales</taxon>
        <taxon>Streptomycetaceae</taxon>
        <taxon>Yinghuangia</taxon>
    </lineage>
</organism>
<dbReference type="Gene3D" id="3.30.565.10">
    <property type="entry name" value="Histidine kinase-like ATPase, C-terminal domain"/>
    <property type="match status" value="1"/>
</dbReference>
<dbReference type="InterPro" id="IPR036890">
    <property type="entry name" value="HATPase_C_sf"/>
</dbReference>
<comment type="caution">
    <text evidence="5">The sequence shown here is derived from an EMBL/GenBank/DDBJ whole genome shotgun (WGS) entry which is preliminary data.</text>
</comment>
<dbReference type="SMART" id="SM00065">
    <property type="entry name" value="GAF"/>
    <property type="match status" value="1"/>
</dbReference>
<dbReference type="Gene3D" id="1.20.5.1930">
    <property type="match status" value="1"/>
</dbReference>
<dbReference type="GO" id="GO:0046983">
    <property type="term" value="F:protein dimerization activity"/>
    <property type="evidence" value="ECO:0007669"/>
    <property type="project" value="InterPro"/>
</dbReference>
<dbReference type="RefSeq" id="WP_235053082.1">
    <property type="nucleotide sequence ID" value="NZ_JAKFHA010000008.1"/>
</dbReference>
<dbReference type="GO" id="GO:0000155">
    <property type="term" value="F:phosphorelay sensor kinase activity"/>
    <property type="evidence" value="ECO:0007669"/>
    <property type="project" value="InterPro"/>
</dbReference>
<dbReference type="Proteomes" id="UP001165378">
    <property type="component" value="Unassembled WGS sequence"/>
</dbReference>
<evidence type="ECO:0000313" key="5">
    <source>
        <dbReference type="EMBL" id="MCF2528920.1"/>
    </source>
</evidence>
<dbReference type="Gene3D" id="3.30.450.40">
    <property type="match status" value="1"/>
</dbReference>
<dbReference type="InterPro" id="IPR050482">
    <property type="entry name" value="Sensor_HK_TwoCompSys"/>
</dbReference>
<dbReference type="PANTHER" id="PTHR24421">
    <property type="entry name" value="NITRATE/NITRITE SENSOR PROTEIN NARX-RELATED"/>
    <property type="match status" value="1"/>
</dbReference>
<dbReference type="PANTHER" id="PTHR24421:SF56">
    <property type="entry name" value="OXYGEN SENSOR HISTIDINE KINASE RESPONSE REGULATOR DOST"/>
    <property type="match status" value="1"/>
</dbReference>
<dbReference type="GO" id="GO:0016020">
    <property type="term" value="C:membrane"/>
    <property type="evidence" value="ECO:0007669"/>
    <property type="project" value="InterPro"/>
</dbReference>
<feature type="domain" description="GAF" evidence="4">
    <location>
        <begin position="34"/>
        <end position="183"/>
    </location>
</feature>